<keyword evidence="2" id="KW-1185">Reference proteome</keyword>
<dbReference type="EMBL" id="CAJHJT010000001">
    <property type="protein sequence ID" value="CAD6992426.1"/>
    <property type="molecule type" value="Genomic_DNA"/>
</dbReference>
<sequence length="132" mass="14995">MLCCAFTACCIPSDFWNDFSSEFFVWNFLIRTIRQPEVIVCTYVHVCVCVCLCMCVCECINICKSIPGNCNKCNRSHFGLNNCIVLLLNVHHAQRDRGAHEGVTLGVERWKLLWRQTGGSTVQWRSTGIAVM</sequence>
<accession>A0A811U2D6</accession>
<name>A0A811U2D6_CERCA</name>
<protein>
    <submittedName>
        <fullName evidence="1">(Mediterranean fruit fly) hypothetical protein</fullName>
    </submittedName>
</protein>
<gene>
    <name evidence="1" type="ORF">CCAP1982_LOCUS1288</name>
</gene>
<dbReference type="AlphaFoldDB" id="A0A811U2D6"/>
<proteinExistence type="predicted"/>
<dbReference type="Proteomes" id="UP000606786">
    <property type="component" value="Unassembled WGS sequence"/>
</dbReference>
<evidence type="ECO:0000313" key="2">
    <source>
        <dbReference type="Proteomes" id="UP000606786"/>
    </source>
</evidence>
<comment type="caution">
    <text evidence="1">The sequence shown here is derived from an EMBL/GenBank/DDBJ whole genome shotgun (WGS) entry which is preliminary data.</text>
</comment>
<reference evidence="1" key="1">
    <citation type="submission" date="2020-11" db="EMBL/GenBank/DDBJ databases">
        <authorList>
            <person name="Whitehead M."/>
        </authorList>
    </citation>
    <scope>NUCLEOTIDE SEQUENCE</scope>
    <source>
        <strain evidence="1">EGII</strain>
    </source>
</reference>
<evidence type="ECO:0000313" key="1">
    <source>
        <dbReference type="EMBL" id="CAD6992426.1"/>
    </source>
</evidence>
<organism evidence="1 2">
    <name type="scientific">Ceratitis capitata</name>
    <name type="common">Mediterranean fruit fly</name>
    <name type="synonym">Tephritis capitata</name>
    <dbReference type="NCBI Taxonomy" id="7213"/>
    <lineage>
        <taxon>Eukaryota</taxon>
        <taxon>Metazoa</taxon>
        <taxon>Ecdysozoa</taxon>
        <taxon>Arthropoda</taxon>
        <taxon>Hexapoda</taxon>
        <taxon>Insecta</taxon>
        <taxon>Pterygota</taxon>
        <taxon>Neoptera</taxon>
        <taxon>Endopterygota</taxon>
        <taxon>Diptera</taxon>
        <taxon>Brachycera</taxon>
        <taxon>Muscomorpha</taxon>
        <taxon>Tephritoidea</taxon>
        <taxon>Tephritidae</taxon>
        <taxon>Ceratitis</taxon>
        <taxon>Ceratitis</taxon>
    </lineage>
</organism>